<dbReference type="AlphaFoldDB" id="A0A1V2A8Y6"/>
<dbReference type="SUPFAM" id="SSF56281">
    <property type="entry name" value="Metallo-hydrolase/oxidoreductase"/>
    <property type="match status" value="1"/>
</dbReference>
<feature type="domain" description="Metallo-beta-lactamase" evidence="1">
    <location>
        <begin position="23"/>
        <end position="235"/>
    </location>
</feature>
<dbReference type="Pfam" id="PF21221">
    <property type="entry name" value="B_lactamase-like_C"/>
    <property type="match status" value="1"/>
</dbReference>
<dbReference type="InterPro" id="IPR048933">
    <property type="entry name" value="B_lactamase-like_C"/>
</dbReference>
<evidence type="ECO:0000313" key="2">
    <source>
        <dbReference type="EMBL" id="OMP67322.1"/>
    </source>
</evidence>
<keyword evidence="3" id="KW-1185">Reference proteome</keyword>
<keyword evidence="2" id="KW-0378">Hydrolase</keyword>
<organism evidence="2 3">
    <name type="scientific">Domibacillus epiphyticus</name>
    <dbReference type="NCBI Taxonomy" id="1714355"/>
    <lineage>
        <taxon>Bacteria</taxon>
        <taxon>Bacillati</taxon>
        <taxon>Bacillota</taxon>
        <taxon>Bacilli</taxon>
        <taxon>Bacillales</taxon>
        <taxon>Bacillaceae</taxon>
        <taxon>Domibacillus</taxon>
    </lineage>
</organism>
<dbReference type="InterPro" id="IPR036388">
    <property type="entry name" value="WH-like_DNA-bd_sf"/>
</dbReference>
<evidence type="ECO:0000313" key="3">
    <source>
        <dbReference type="Proteomes" id="UP000188613"/>
    </source>
</evidence>
<name>A0A1V2A8Y6_9BACI</name>
<dbReference type="InterPro" id="IPR036866">
    <property type="entry name" value="RibonucZ/Hydroxyglut_hydro"/>
</dbReference>
<dbReference type="STRING" id="1714355.BTO28_08180"/>
<dbReference type="PANTHER" id="PTHR23131:SF4">
    <property type="entry name" value="METALLO-BETA-LACTAMASE SUPERFAMILY POTEIN"/>
    <property type="match status" value="1"/>
</dbReference>
<dbReference type="OrthoDB" id="9761531at2"/>
<comment type="caution">
    <text evidence="2">The sequence shown here is derived from an EMBL/GenBank/DDBJ whole genome shotgun (WGS) entry which is preliminary data.</text>
</comment>
<evidence type="ECO:0000259" key="1">
    <source>
        <dbReference type="SMART" id="SM00849"/>
    </source>
</evidence>
<dbReference type="SMART" id="SM00849">
    <property type="entry name" value="Lactamase_B"/>
    <property type="match status" value="1"/>
</dbReference>
<dbReference type="InterPro" id="IPR050662">
    <property type="entry name" value="Sec-metab_biosynth-thioest"/>
</dbReference>
<dbReference type="Pfam" id="PF00753">
    <property type="entry name" value="Lactamase_B"/>
    <property type="match status" value="1"/>
</dbReference>
<sequence>MTIQQIDETMYRVAIPVPFPMKYVYCYVFKEPDGWSIVDTGLNNNEAAKAWEDVFFSLGIEEDRVNAIVITHFHPDHFGLSGWLQEKTGAPVYISNTDEQMVHRVWGEGSRQAEKVGEMCREHGAPPELAKSIEHNMKRLSKFVHPLPKLTVLPENKITLGGNVWEIIETPGHSDGLICLYQREKHYLLAADHVLDKITPNISLWPDCDKNPLQNYFESLKKVQNLNVDITLTAHGNIVNHLAVRVEEIFVHHEKRLEQIEMLVNDGWTAYEVASYLFENRKLTTHQWRFAIAEIVAHLEYLVFEKRVVKEVKENKYVYMQKKAS</sequence>
<gene>
    <name evidence="2" type="ORF">BTO28_08180</name>
</gene>
<reference evidence="2 3" key="1">
    <citation type="submission" date="2016-12" db="EMBL/GenBank/DDBJ databases">
        <title>Domibacillus sp. SAB 38T whole genome sequencing.</title>
        <authorList>
            <person name="Verma A."/>
            <person name="Ojha A.K."/>
            <person name="Krishnamurthi S."/>
        </authorList>
    </citation>
    <scope>NUCLEOTIDE SEQUENCE [LARGE SCALE GENOMIC DNA]</scope>
    <source>
        <strain evidence="2 3">SAB 38</strain>
    </source>
</reference>
<dbReference type="Proteomes" id="UP000188613">
    <property type="component" value="Unassembled WGS sequence"/>
</dbReference>
<protein>
    <submittedName>
        <fullName evidence="2">MBL fold metallo-hydrolase</fullName>
    </submittedName>
</protein>
<dbReference type="GO" id="GO:0016787">
    <property type="term" value="F:hydrolase activity"/>
    <property type="evidence" value="ECO:0007669"/>
    <property type="project" value="UniProtKB-KW"/>
</dbReference>
<dbReference type="InterPro" id="IPR001279">
    <property type="entry name" value="Metallo-B-lactamas"/>
</dbReference>
<dbReference type="Gene3D" id="3.60.15.10">
    <property type="entry name" value="Ribonuclease Z/Hydroxyacylglutathione hydrolase-like"/>
    <property type="match status" value="1"/>
</dbReference>
<dbReference type="EMBL" id="MSFI01000011">
    <property type="protein sequence ID" value="OMP67322.1"/>
    <property type="molecule type" value="Genomic_DNA"/>
</dbReference>
<dbReference type="CDD" id="cd07725">
    <property type="entry name" value="TTHA1429-like_MBL-fold"/>
    <property type="match status" value="1"/>
</dbReference>
<accession>A0A1V2A8Y6</accession>
<dbReference type="Gene3D" id="1.10.10.10">
    <property type="entry name" value="Winged helix-like DNA-binding domain superfamily/Winged helix DNA-binding domain"/>
    <property type="match status" value="1"/>
</dbReference>
<dbReference type="PANTHER" id="PTHR23131">
    <property type="entry name" value="ENDORIBONUCLEASE LACTB2"/>
    <property type="match status" value="1"/>
</dbReference>
<proteinExistence type="predicted"/>